<dbReference type="Proteomes" id="UP001279410">
    <property type="component" value="Unassembled WGS sequence"/>
</dbReference>
<feature type="region of interest" description="Disordered" evidence="1">
    <location>
        <begin position="101"/>
        <end position="215"/>
    </location>
</feature>
<reference evidence="2" key="1">
    <citation type="submission" date="2022-08" db="EMBL/GenBank/DDBJ databases">
        <title>Genome sequencing of akame (Lates japonicus).</title>
        <authorList>
            <person name="Hashiguchi Y."/>
            <person name="Takahashi H."/>
        </authorList>
    </citation>
    <scope>NUCLEOTIDE SEQUENCE</scope>
    <source>
        <strain evidence="2">Kochi</strain>
    </source>
</reference>
<organism evidence="2 3">
    <name type="scientific">Lates japonicus</name>
    <name type="common">Japanese lates</name>
    <dbReference type="NCBI Taxonomy" id="270547"/>
    <lineage>
        <taxon>Eukaryota</taxon>
        <taxon>Metazoa</taxon>
        <taxon>Chordata</taxon>
        <taxon>Craniata</taxon>
        <taxon>Vertebrata</taxon>
        <taxon>Euteleostomi</taxon>
        <taxon>Actinopterygii</taxon>
        <taxon>Neopterygii</taxon>
        <taxon>Teleostei</taxon>
        <taxon>Neoteleostei</taxon>
        <taxon>Acanthomorphata</taxon>
        <taxon>Carangaria</taxon>
        <taxon>Carangaria incertae sedis</taxon>
        <taxon>Centropomidae</taxon>
        <taxon>Lates</taxon>
    </lineage>
</organism>
<dbReference type="EMBL" id="BRZM01004207">
    <property type="protein sequence ID" value="GLD55511.1"/>
    <property type="molecule type" value="Genomic_DNA"/>
</dbReference>
<comment type="caution">
    <text evidence="2">The sequence shown here is derived from an EMBL/GenBank/DDBJ whole genome shotgun (WGS) entry which is preliminary data.</text>
</comment>
<proteinExistence type="predicted"/>
<accession>A0AAD3MKM4</accession>
<sequence>MLLAEGKKPHGIPSSSGRRGSEPSRRRIPSGRTWRNVLSRRPLAVSLSEAESLLIEAQPVDGVRPVTAPVAPGSGLLGVGLFGNAAQSGCLPGGFNSAGQGRPLGAGGSPRGTSPRRWLAPAGRISSAGGAPRPALGRLGKARGEGGSRLRPRALQRPPARTSPLPGAVDSVLAAPSLPAGRDGAPSLPARLSTGADCPQCAPTASRRQGGDRPT</sequence>
<feature type="region of interest" description="Disordered" evidence="1">
    <location>
        <begin position="1"/>
        <end position="34"/>
    </location>
</feature>
<keyword evidence="2" id="KW-0176">Collagen</keyword>
<dbReference type="AlphaFoldDB" id="A0AAD3MKM4"/>
<evidence type="ECO:0000313" key="3">
    <source>
        <dbReference type="Proteomes" id="UP001279410"/>
    </source>
</evidence>
<gene>
    <name evidence="2" type="ORF">AKAME5_002855700</name>
</gene>
<name>A0AAD3MKM4_LATJO</name>
<evidence type="ECO:0000256" key="1">
    <source>
        <dbReference type="SAM" id="MobiDB-lite"/>
    </source>
</evidence>
<evidence type="ECO:0000313" key="2">
    <source>
        <dbReference type="EMBL" id="GLD55511.1"/>
    </source>
</evidence>
<keyword evidence="3" id="KW-1185">Reference proteome</keyword>
<dbReference type="GO" id="GO:0005581">
    <property type="term" value="C:collagen trimer"/>
    <property type="evidence" value="ECO:0007669"/>
    <property type="project" value="UniProtKB-KW"/>
</dbReference>
<protein>
    <submittedName>
        <fullName evidence="2">Collagen alpha-1(I) chain-like protein</fullName>
    </submittedName>
</protein>